<evidence type="ECO:0000259" key="2">
    <source>
        <dbReference type="Pfam" id="PF16640"/>
    </source>
</evidence>
<feature type="region of interest" description="Disordered" evidence="1">
    <location>
        <begin position="1"/>
        <end position="25"/>
    </location>
</feature>
<evidence type="ECO:0000313" key="3">
    <source>
        <dbReference type="EMBL" id="MDW5597219.1"/>
    </source>
</evidence>
<feature type="compositionally biased region" description="Gly residues" evidence="1">
    <location>
        <begin position="1"/>
        <end position="14"/>
    </location>
</feature>
<gene>
    <name evidence="3" type="ORF">R7226_22925</name>
</gene>
<protein>
    <submittedName>
        <fullName evidence="3">Ig-like domain-containing protein</fullName>
    </submittedName>
</protein>
<comment type="caution">
    <text evidence="3">The sequence shown here is derived from an EMBL/GenBank/DDBJ whole genome shotgun (WGS) entry which is preliminary data.</text>
</comment>
<feature type="non-terminal residue" evidence="3">
    <location>
        <position position="1"/>
    </location>
</feature>
<reference evidence="4" key="1">
    <citation type="submission" date="2023-07" db="EMBL/GenBank/DDBJ databases">
        <title>Conexibacter stalactiti sp. nov., isolated from stalactites in a lava cave and emended description of the genus Conexibacter.</title>
        <authorList>
            <person name="Lee S.D."/>
        </authorList>
    </citation>
    <scope>NUCLEOTIDE SEQUENCE [LARGE SCALE GENOMIC DNA]</scope>
    <source>
        <strain evidence="4">KCTC 39840</strain>
    </source>
</reference>
<dbReference type="RefSeq" id="WP_318599683.1">
    <property type="nucleotide sequence ID" value="NZ_JAWSTH010000079.1"/>
</dbReference>
<name>A0ABU4HVM8_9ACTN</name>
<evidence type="ECO:0000313" key="4">
    <source>
        <dbReference type="Proteomes" id="UP001284601"/>
    </source>
</evidence>
<dbReference type="Pfam" id="PF16640">
    <property type="entry name" value="Big_3_5"/>
    <property type="match status" value="1"/>
</dbReference>
<dbReference type="EMBL" id="JAWSTH010000079">
    <property type="protein sequence ID" value="MDW5597219.1"/>
    <property type="molecule type" value="Genomic_DNA"/>
</dbReference>
<reference evidence="3 4" key="2">
    <citation type="submission" date="2023-10" db="EMBL/GenBank/DDBJ databases">
        <authorList>
            <person name="Han X.F."/>
        </authorList>
    </citation>
    <scope>NUCLEOTIDE SEQUENCE [LARGE SCALE GENOMIC DNA]</scope>
    <source>
        <strain evidence="3 4">KCTC 39840</strain>
    </source>
</reference>
<organism evidence="3 4">
    <name type="scientific">Conexibacter stalactiti</name>
    <dbReference type="NCBI Taxonomy" id="1940611"/>
    <lineage>
        <taxon>Bacteria</taxon>
        <taxon>Bacillati</taxon>
        <taxon>Actinomycetota</taxon>
        <taxon>Thermoleophilia</taxon>
        <taxon>Solirubrobacterales</taxon>
        <taxon>Conexibacteraceae</taxon>
        <taxon>Conexibacter</taxon>
    </lineage>
</organism>
<dbReference type="Gene3D" id="2.60.40.10">
    <property type="entry name" value="Immunoglobulins"/>
    <property type="match status" value="2"/>
</dbReference>
<dbReference type="Proteomes" id="UP001284601">
    <property type="component" value="Unassembled WGS sequence"/>
</dbReference>
<keyword evidence="4" id="KW-1185">Reference proteome</keyword>
<accession>A0ABU4HVM8</accession>
<dbReference type="InterPro" id="IPR032109">
    <property type="entry name" value="Big_3_5"/>
</dbReference>
<sequence>AGSDAGAGGSGGSAPAGSRTTAASSGATYGVGATVQVSVAAPATASGTVAIAAGAQPLASGRVSDGAATVKLHGTALRPGRHRLTVRFSGSDSVAASSTTVVVPVRRAAPALKATRVTKRVEAGRTRARLRIAVTAPGLNPGGTVRVTEAGRTVGSAKVRGGRARVKLDRFETAGTKRLRITYGGDGPLVGRTVVLPLKVR</sequence>
<dbReference type="InterPro" id="IPR013783">
    <property type="entry name" value="Ig-like_fold"/>
</dbReference>
<feature type="domain" description="Bacterial Ig-like" evidence="2">
    <location>
        <begin position="21"/>
        <end position="105"/>
    </location>
</feature>
<evidence type="ECO:0000256" key="1">
    <source>
        <dbReference type="SAM" id="MobiDB-lite"/>
    </source>
</evidence>
<proteinExistence type="predicted"/>
<feature type="compositionally biased region" description="Low complexity" evidence="1">
    <location>
        <begin position="15"/>
        <end position="25"/>
    </location>
</feature>